<dbReference type="NCBIfam" id="TIGR01208">
    <property type="entry name" value="rmlA_long"/>
    <property type="match status" value="1"/>
</dbReference>
<dbReference type="InterPro" id="IPR005835">
    <property type="entry name" value="NTP_transferase_dom"/>
</dbReference>
<protein>
    <submittedName>
        <fullName evidence="2">Glucose-1-phosphate thymidylyltransferase, putative</fullName>
    </submittedName>
</protein>
<dbReference type="Gene3D" id="3.90.550.10">
    <property type="entry name" value="Spore Coat Polysaccharide Biosynthesis Protein SpsA, Chain A"/>
    <property type="match status" value="1"/>
</dbReference>
<dbReference type="InParanoid" id="Q9RZC3"/>
<dbReference type="PANTHER" id="PTHR42883:SF2">
    <property type="entry name" value="THYMIDYLYLTRANSFERASE"/>
    <property type="match status" value="1"/>
</dbReference>
<dbReference type="OrthoDB" id="9803871at2"/>
<accession>Q9RZC3</accession>
<evidence type="ECO:0000313" key="3">
    <source>
        <dbReference type="Proteomes" id="UP000002524"/>
    </source>
</evidence>
<dbReference type="Proteomes" id="UP000002524">
    <property type="component" value="Chromosome 2"/>
</dbReference>
<dbReference type="EMBL" id="AE001825">
    <property type="protein sequence ID" value="AAF12277.1"/>
    <property type="molecule type" value="Genomic_DNA"/>
</dbReference>
<dbReference type="Pfam" id="PF00483">
    <property type="entry name" value="NTP_transferase"/>
    <property type="match status" value="1"/>
</dbReference>
<keyword evidence="3" id="KW-1185">Reference proteome</keyword>
<dbReference type="PaxDb" id="243230-DR_A0031"/>
<dbReference type="PATRIC" id="fig|243230.17.peg.2920"/>
<dbReference type="HOGENOM" id="CLU_029499_0_1_0"/>
<dbReference type="AlphaFoldDB" id="Q9RZC3"/>
<evidence type="ECO:0000259" key="1">
    <source>
        <dbReference type="Pfam" id="PF00483"/>
    </source>
</evidence>
<dbReference type="STRING" id="243230.DR_A0031"/>
<dbReference type="CDD" id="cd04189">
    <property type="entry name" value="G1P_TT_long"/>
    <property type="match status" value="1"/>
</dbReference>
<sequence length="361" mass="39392">MRSGISILFMKALIPAAGLGTRLRPLTFTRPKPVLRVAGQPIIRHAIRTLTEAGITDIGIVVSDVTRDEIQHAVREIRDVKLTLINQHDQLGLGHAVLTAREWVGQDDFCVYLGDNLFEFGARPFIESFHQKHPAALIALVKVADPTAFGVAELDGEQITRLVEKPKDPPSNLAVAGLYCFTPQIFEVLDVMPPSARGEYEITDGIQGLIERGQTVVGQRVEGWWKDTGRPADLLDANRLLLEQIETDVQGDMEGSRMTGRVIVPASSKVLRSKIVGPVIIGEDVIIEDAYIGPFTSIGRGTVIRNAEIEHSSVDSGVVIENVQTRLQDCLIGVKAQVRGGRTLPKTHKLTISDASVVELA</sequence>
<dbReference type="KEGG" id="dra:DR_A0031"/>
<dbReference type="eggNOG" id="COG1209">
    <property type="taxonomic scope" value="Bacteria"/>
</dbReference>
<reference evidence="2 3" key="1">
    <citation type="journal article" date="1999" name="Science">
        <title>Genome sequence of the radioresistant bacterium Deinococcus radiodurans R1.</title>
        <authorList>
            <person name="White O."/>
            <person name="Eisen J.A."/>
            <person name="Heidelberg J.F."/>
            <person name="Hickey E.K."/>
            <person name="Peterson J.D."/>
            <person name="Dodson R.J."/>
            <person name="Haft D.H."/>
            <person name="Gwinn M.L."/>
            <person name="Nelson W.C."/>
            <person name="Richardson D.L."/>
            <person name="Moffat K.S."/>
            <person name="Qin H."/>
            <person name="Jiang L."/>
            <person name="Pamphile W."/>
            <person name="Crosby M."/>
            <person name="Shen M."/>
            <person name="Vamathevan J.J."/>
            <person name="Lam P."/>
            <person name="McDonald L."/>
            <person name="Utterback T."/>
            <person name="Zalewski C."/>
            <person name="Makarova K.S."/>
            <person name="Aravind L."/>
            <person name="Daly M.J."/>
            <person name="Minton K.W."/>
            <person name="Fleischmann R.D."/>
            <person name="Ketchum K.A."/>
            <person name="Nelson K.E."/>
            <person name="Salzberg S."/>
            <person name="Smith H.O."/>
            <person name="Venter J.C."/>
            <person name="Fraser C.M."/>
        </authorList>
    </citation>
    <scope>NUCLEOTIDE SEQUENCE [LARGE SCALE GENOMIC DNA]</scope>
    <source>
        <strain evidence="3">ATCC 13939 / DSM 20539 / JCM 16871 / LMG 4051 / NBRC 15346 / NCIMB 9279 / R1 / VKM B-1422</strain>
    </source>
</reference>
<dbReference type="SUPFAM" id="SSF53448">
    <property type="entry name" value="Nucleotide-diphospho-sugar transferases"/>
    <property type="match status" value="1"/>
</dbReference>
<dbReference type="eggNOG" id="COG0110">
    <property type="taxonomic scope" value="Bacteria"/>
</dbReference>
<gene>
    <name evidence="2" type="ordered locus">DR_A0031</name>
</gene>
<dbReference type="InterPro" id="IPR029044">
    <property type="entry name" value="Nucleotide-diphossugar_trans"/>
</dbReference>
<evidence type="ECO:0000313" key="2">
    <source>
        <dbReference type="EMBL" id="AAF12277.1"/>
    </source>
</evidence>
<dbReference type="InterPro" id="IPR005908">
    <property type="entry name" value="G1P_thy_trans_l"/>
</dbReference>
<dbReference type="PIR" id="A75596">
    <property type="entry name" value="A75596"/>
</dbReference>
<feature type="domain" description="Nucleotidyl transferase" evidence="1">
    <location>
        <begin position="11"/>
        <end position="243"/>
    </location>
</feature>
<proteinExistence type="predicted"/>
<dbReference type="Gene3D" id="2.160.10.10">
    <property type="entry name" value="Hexapeptide repeat proteins"/>
    <property type="match status" value="1"/>
</dbReference>
<dbReference type="PANTHER" id="PTHR42883">
    <property type="entry name" value="GLUCOSE-1-PHOSPHATE THYMIDYLTRANSFERASE"/>
    <property type="match status" value="1"/>
</dbReference>
<organism evidence="2 3">
    <name type="scientific">Deinococcus radiodurans (strain ATCC 13939 / DSM 20539 / JCM 16871 / CCUG 27074 / LMG 4051 / NBRC 15346 / NCIMB 9279 / VKM B-1422 / R1)</name>
    <dbReference type="NCBI Taxonomy" id="243230"/>
    <lineage>
        <taxon>Bacteria</taxon>
        <taxon>Thermotogati</taxon>
        <taxon>Deinococcota</taxon>
        <taxon>Deinococci</taxon>
        <taxon>Deinococcales</taxon>
        <taxon>Deinococcaceae</taxon>
        <taxon>Deinococcus</taxon>
    </lineage>
</organism>
<dbReference type="EnsemblBacteria" id="AAF12277">
    <property type="protein sequence ID" value="AAF12277"/>
    <property type="gene ID" value="DR_A0031"/>
</dbReference>
<name>Q9RZC3_DEIRA</name>